<keyword evidence="1" id="KW-0312">Gluconeogenesis</keyword>
<dbReference type="PANTHER" id="PTHR11931">
    <property type="entry name" value="PHOSPHOGLYCERATE MUTASE"/>
    <property type="match status" value="1"/>
</dbReference>
<evidence type="ECO:0000313" key="3">
    <source>
        <dbReference type="EMBL" id="MBV7390339.1"/>
    </source>
</evidence>
<feature type="active site" description="Proton donor/acceptor" evidence="1">
    <location>
        <position position="86"/>
    </location>
</feature>
<gene>
    <name evidence="1" type="primary">gpmA</name>
    <name evidence="3" type="ORF">KUA55_06565</name>
</gene>
<feature type="binding site" evidence="1">
    <location>
        <begin position="20"/>
        <end position="21"/>
    </location>
    <ligand>
        <name>substrate</name>
    </ligand>
</feature>
<dbReference type="PROSITE" id="PS00175">
    <property type="entry name" value="PG_MUTASE"/>
    <property type="match status" value="1"/>
</dbReference>
<protein>
    <recommendedName>
        <fullName evidence="1 2">2,3-bisphosphoglycerate-dependent phosphoglycerate mutase</fullName>
        <shortName evidence="1">BPG-dependent PGAM</shortName>
        <shortName evidence="1">PGAM</shortName>
        <shortName evidence="1">Phosphoglyceromutase</shortName>
        <shortName evidence="1">dPGM</shortName>
        <ecNumber evidence="1 2">5.4.2.11</ecNumber>
    </recommendedName>
</protein>
<dbReference type="PIRSF" id="PIRSF000709">
    <property type="entry name" value="6PFK_2-Ptase"/>
    <property type="match status" value="1"/>
</dbReference>
<comment type="pathway">
    <text evidence="1 2">Carbohydrate degradation; glycolysis; pyruvate from D-glyceraldehyde 3-phosphate: step 3/5.</text>
</comment>
<dbReference type="CDD" id="cd07067">
    <property type="entry name" value="HP_PGM_like"/>
    <property type="match status" value="1"/>
</dbReference>
<dbReference type="Pfam" id="PF00300">
    <property type="entry name" value="His_Phos_1"/>
    <property type="match status" value="1"/>
</dbReference>
<keyword evidence="1" id="KW-0413">Isomerase</keyword>
<dbReference type="Proteomes" id="UP000774130">
    <property type="component" value="Unassembled WGS sequence"/>
</dbReference>
<feature type="binding site" evidence="1">
    <location>
        <begin position="113"/>
        <end position="114"/>
    </location>
    <ligand>
        <name>substrate</name>
    </ligand>
</feature>
<evidence type="ECO:0000256" key="2">
    <source>
        <dbReference type="RuleBase" id="RU004512"/>
    </source>
</evidence>
<comment type="function">
    <text evidence="1 2">Catalyzes the interconversion of 2-phosphoglycerate and 3-phosphoglycerate.</text>
</comment>
<dbReference type="HAMAP" id="MF_01039">
    <property type="entry name" value="PGAM_GpmA"/>
    <property type="match status" value="1"/>
</dbReference>
<organism evidence="3 4">
    <name type="scientific">Enterococcus alishanensis</name>
    <dbReference type="NCBI Taxonomy" id="1303817"/>
    <lineage>
        <taxon>Bacteria</taxon>
        <taxon>Bacillati</taxon>
        <taxon>Bacillota</taxon>
        <taxon>Bacilli</taxon>
        <taxon>Lactobacillales</taxon>
        <taxon>Enterococcaceae</taxon>
        <taxon>Enterococcus</taxon>
    </lineage>
</organism>
<comment type="catalytic activity">
    <reaction evidence="1 2">
        <text>(2R)-2-phosphoglycerate = (2R)-3-phosphoglycerate</text>
        <dbReference type="Rhea" id="RHEA:15901"/>
        <dbReference type="ChEBI" id="CHEBI:58272"/>
        <dbReference type="ChEBI" id="CHEBI:58289"/>
        <dbReference type="EC" id="5.4.2.11"/>
    </reaction>
</comment>
<sequence>MPLILIRHGESEANFANYWTGWLDVNLTEKGREQAMLAGKKISEAGYQIDLAFESVLKRSILTAELILEQNNASAVPEFKTWRLNERHYGDLVGKNKAKMTAEYGAEQVEKWRRGYDEVPPQVKINHFDRRYNNLDPRLIPKGESLHQTEQRVIPLWQDEIVPELKAGKTVLVVGHGNSLRSLIRYIEEVPPLEVNQIDIPNATAMIYDFDQQMKITHKKIM</sequence>
<name>A0ABS6TBV2_9ENTE</name>
<comment type="similarity">
    <text evidence="1">Belongs to the phosphoglycerate mutase family. BPG-dependent PGAM subfamily.</text>
</comment>
<comment type="caution">
    <text evidence="3">The sequence shown here is derived from an EMBL/GenBank/DDBJ whole genome shotgun (WGS) entry which is preliminary data.</text>
</comment>
<feature type="binding site" evidence="1">
    <location>
        <begin position="177"/>
        <end position="178"/>
    </location>
    <ligand>
        <name>substrate</name>
    </ligand>
</feature>
<feature type="binding site" evidence="1">
    <location>
        <position position="97"/>
    </location>
    <ligand>
        <name>substrate</name>
    </ligand>
</feature>
<feature type="active site" description="Tele-phosphohistidine intermediate" evidence="1">
    <location>
        <position position="8"/>
    </location>
</feature>
<dbReference type="EMBL" id="JAHUZB010000002">
    <property type="protein sequence ID" value="MBV7390339.1"/>
    <property type="molecule type" value="Genomic_DNA"/>
</dbReference>
<proteinExistence type="inferred from homology"/>
<feature type="binding site" evidence="1">
    <location>
        <begin position="7"/>
        <end position="14"/>
    </location>
    <ligand>
        <name>substrate</name>
    </ligand>
</feature>
<dbReference type="RefSeq" id="WP_218325381.1">
    <property type="nucleotide sequence ID" value="NZ_JAHUZB010000002.1"/>
</dbReference>
<dbReference type="NCBIfam" id="TIGR01258">
    <property type="entry name" value="pgm_1"/>
    <property type="match status" value="1"/>
</dbReference>
<feature type="binding site" evidence="1">
    <location>
        <begin position="86"/>
        <end position="89"/>
    </location>
    <ligand>
        <name>substrate</name>
    </ligand>
</feature>
<keyword evidence="4" id="KW-1185">Reference proteome</keyword>
<keyword evidence="1" id="KW-0324">Glycolysis</keyword>
<reference evidence="3 4" key="1">
    <citation type="submission" date="2021-06" db="EMBL/GenBank/DDBJ databases">
        <title>Enterococcus alishanensis sp. nov., a novel lactic acid bacterium isolated from fresh coffee beans.</title>
        <authorList>
            <person name="Chen Y.-S."/>
        </authorList>
    </citation>
    <scope>NUCLEOTIDE SEQUENCE [LARGE SCALE GENOMIC DNA]</scope>
    <source>
        <strain evidence="3 4">ALS3</strain>
    </source>
</reference>
<dbReference type="InterPro" id="IPR005952">
    <property type="entry name" value="Phosphogly_mut1"/>
</dbReference>
<evidence type="ECO:0000256" key="1">
    <source>
        <dbReference type="HAMAP-Rule" id="MF_01039"/>
    </source>
</evidence>
<feature type="site" description="Transition state stabilizer" evidence="1">
    <location>
        <position position="176"/>
    </location>
</feature>
<accession>A0ABS6TBV2</accession>
<evidence type="ECO:0000313" key="4">
    <source>
        <dbReference type="Proteomes" id="UP000774130"/>
    </source>
</evidence>
<dbReference type="InterPro" id="IPR013078">
    <property type="entry name" value="His_Pase_superF_clade-1"/>
</dbReference>
<feature type="binding site" evidence="1">
    <location>
        <position position="59"/>
    </location>
    <ligand>
        <name>substrate</name>
    </ligand>
</feature>
<dbReference type="SMART" id="SM00855">
    <property type="entry name" value="PGAM"/>
    <property type="match status" value="1"/>
</dbReference>
<dbReference type="InterPro" id="IPR001345">
    <property type="entry name" value="PG/BPGM_mutase_AS"/>
</dbReference>
<dbReference type="EC" id="5.4.2.11" evidence="1 2"/>